<dbReference type="Proteomes" id="UP001163293">
    <property type="component" value="Chromosome"/>
</dbReference>
<evidence type="ECO:0000313" key="1">
    <source>
        <dbReference type="EMBL" id="UYV99427.1"/>
    </source>
</evidence>
<protein>
    <submittedName>
        <fullName evidence="1">Uncharacterized protein</fullName>
    </submittedName>
</protein>
<dbReference type="AlphaFoldDB" id="A0AAX3EQN1"/>
<organism evidence="1 2">
    <name type="scientific">Paenarthrobacter ureafaciens</name>
    <dbReference type="NCBI Taxonomy" id="37931"/>
    <lineage>
        <taxon>Bacteria</taxon>
        <taxon>Bacillati</taxon>
        <taxon>Actinomycetota</taxon>
        <taxon>Actinomycetes</taxon>
        <taxon>Micrococcales</taxon>
        <taxon>Micrococcaceae</taxon>
        <taxon>Paenarthrobacter</taxon>
    </lineage>
</organism>
<evidence type="ECO:0000313" key="2">
    <source>
        <dbReference type="Proteomes" id="UP001163293"/>
    </source>
</evidence>
<reference evidence="1" key="1">
    <citation type="submission" date="2022-07" db="EMBL/GenBank/DDBJ databases">
        <authorList>
            <person name="Wu T."/>
        </authorList>
    </citation>
    <scope>NUCLEOTIDE SEQUENCE</scope>
    <source>
        <strain evidence="1">SD-1</strain>
    </source>
</reference>
<accession>A0AAX3EQN1</accession>
<keyword evidence="2" id="KW-1185">Reference proteome</keyword>
<gene>
    <name evidence="1" type="ORF">NL394_09600</name>
</gene>
<dbReference type="EMBL" id="CP101185">
    <property type="protein sequence ID" value="UYV99427.1"/>
    <property type="molecule type" value="Genomic_DNA"/>
</dbReference>
<proteinExistence type="predicted"/>
<name>A0AAX3EQN1_PAEUR</name>
<dbReference type="RefSeq" id="WP_210731291.1">
    <property type="nucleotide sequence ID" value="NZ_CP101180.1"/>
</dbReference>
<sequence length="68" mass="7340">MSLRVISTQPALQLFFRGLPAFADAEQPLDQGAALERETRQPLAGTPFSLAVVGPLGLRLRVDPSTHN</sequence>